<comment type="caution">
    <text evidence="1">The sequence shown here is derived from an EMBL/GenBank/DDBJ whole genome shotgun (WGS) entry which is preliminary data.</text>
</comment>
<proteinExistence type="predicted"/>
<dbReference type="Proteomes" id="UP000007993">
    <property type="component" value="Unassembled WGS sequence"/>
</dbReference>
<name>K5DLB9_RHOBT</name>
<gene>
    <name evidence="1" type="ORF">RBSH_01533</name>
</gene>
<organism evidence="1 2">
    <name type="scientific">Rhodopirellula baltica SH28</name>
    <dbReference type="NCBI Taxonomy" id="993517"/>
    <lineage>
        <taxon>Bacteria</taxon>
        <taxon>Pseudomonadati</taxon>
        <taxon>Planctomycetota</taxon>
        <taxon>Planctomycetia</taxon>
        <taxon>Pirellulales</taxon>
        <taxon>Pirellulaceae</taxon>
        <taxon>Rhodopirellula</taxon>
    </lineage>
</organism>
<evidence type="ECO:0000313" key="1">
    <source>
        <dbReference type="EMBL" id="EKK03223.1"/>
    </source>
</evidence>
<accession>K5DLB9</accession>
<sequence>MQGRLTLTDLERPSLRAPTQAFRQSFARPPHDACDMVFAVEWITRRSAFPC</sequence>
<reference evidence="1 2" key="1">
    <citation type="journal article" date="2013" name="Mar. Genomics">
        <title>Expression of sulfatases in Rhodopirellula baltica and the diversity of sulfatases in the genus Rhodopirellula.</title>
        <authorList>
            <person name="Wegner C.E."/>
            <person name="Richter-Heitmann T."/>
            <person name="Klindworth A."/>
            <person name="Klockow C."/>
            <person name="Richter M."/>
            <person name="Achstetter T."/>
            <person name="Glockner F.O."/>
            <person name="Harder J."/>
        </authorList>
    </citation>
    <scope>NUCLEOTIDE SEQUENCE [LARGE SCALE GENOMIC DNA]</scope>
    <source>
        <strain evidence="1 2">SH28</strain>
    </source>
</reference>
<evidence type="ECO:0000313" key="2">
    <source>
        <dbReference type="Proteomes" id="UP000007993"/>
    </source>
</evidence>
<dbReference type="AlphaFoldDB" id="K5DLB9"/>
<dbReference type="EMBL" id="AMCW01000034">
    <property type="protein sequence ID" value="EKK03223.1"/>
    <property type="molecule type" value="Genomic_DNA"/>
</dbReference>
<protein>
    <submittedName>
        <fullName evidence="1">Uncharacterized protein</fullName>
    </submittedName>
</protein>